<organism evidence="9 10">
    <name type="scientific">Sitophilus oryzae</name>
    <name type="common">Rice weevil</name>
    <name type="synonym">Curculio oryzae</name>
    <dbReference type="NCBI Taxonomy" id="7048"/>
    <lineage>
        <taxon>Eukaryota</taxon>
        <taxon>Metazoa</taxon>
        <taxon>Ecdysozoa</taxon>
        <taxon>Arthropoda</taxon>
        <taxon>Hexapoda</taxon>
        <taxon>Insecta</taxon>
        <taxon>Pterygota</taxon>
        <taxon>Neoptera</taxon>
        <taxon>Endopterygota</taxon>
        <taxon>Coleoptera</taxon>
        <taxon>Polyphaga</taxon>
        <taxon>Cucujiformia</taxon>
        <taxon>Curculionidae</taxon>
        <taxon>Dryophthorinae</taxon>
        <taxon>Sitophilus</taxon>
    </lineage>
</organism>
<dbReference type="PANTHER" id="PTHR22930">
    <property type="match status" value="1"/>
</dbReference>
<evidence type="ECO:0000256" key="1">
    <source>
        <dbReference type="ARBA" id="ARBA00001968"/>
    </source>
</evidence>
<dbReference type="GeneID" id="115883758"/>
<keyword evidence="6" id="KW-0378">Hydrolase</keyword>
<dbReference type="GO" id="GO:0005634">
    <property type="term" value="C:nucleus"/>
    <property type="evidence" value="ECO:0007669"/>
    <property type="project" value="UniProtKB-SubCell"/>
</dbReference>
<dbReference type="OrthoDB" id="8193938at2759"/>
<dbReference type="RefSeq" id="XP_030758026.1">
    <property type="nucleotide sequence ID" value="XM_030902166.1"/>
</dbReference>
<keyword evidence="4" id="KW-0540">Nuclease</keyword>
<comment type="cofactor">
    <cofactor evidence="1">
        <name>a divalent metal cation</name>
        <dbReference type="ChEBI" id="CHEBI:60240"/>
    </cofactor>
</comment>
<keyword evidence="7" id="KW-0539">Nucleus</keyword>
<evidence type="ECO:0000259" key="8">
    <source>
        <dbReference type="Pfam" id="PF13359"/>
    </source>
</evidence>
<proteinExistence type="inferred from homology"/>
<protein>
    <submittedName>
        <fullName evidence="10">Nuclease HARBI1</fullName>
    </submittedName>
</protein>
<gene>
    <name evidence="10" type="primary">LOC115883758</name>
</gene>
<comment type="subcellular location">
    <subcellularLocation>
        <location evidence="2">Nucleus</location>
    </subcellularLocation>
</comment>
<dbReference type="InterPro" id="IPR027806">
    <property type="entry name" value="HARBI1_dom"/>
</dbReference>
<reference evidence="10" key="1">
    <citation type="submission" date="2025-08" db="UniProtKB">
        <authorList>
            <consortium name="RefSeq"/>
        </authorList>
    </citation>
    <scope>IDENTIFICATION</scope>
    <source>
        <tissue evidence="10">Gonads</tissue>
    </source>
</reference>
<dbReference type="InterPro" id="IPR045249">
    <property type="entry name" value="HARBI1-like"/>
</dbReference>
<dbReference type="InParanoid" id="A0A6J2Y411"/>
<evidence type="ECO:0000256" key="4">
    <source>
        <dbReference type="ARBA" id="ARBA00022722"/>
    </source>
</evidence>
<evidence type="ECO:0000313" key="10">
    <source>
        <dbReference type="RefSeq" id="XP_030758026.1"/>
    </source>
</evidence>
<evidence type="ECO:0000256" key="7">
    <source>
        <dbReference type="ARBA" id="ARBA00023242"/>
    </source>
</evidence>
<comment type="similarity">
    <text evidence="3">Belongs to the HARBI1 family.</text>
</comment>
<dbReference type="GO" id="GO:0046872">
    <property type="term" value="F:metal ion binding"/>
    <property type="evidence" value="ECO:0007669"/>
    <property type="project" value="UniProtKB-KW"/>
</dbReference>
<evidence type="ECO:0000256" key="6">
    <source>
        <dbReference type="ARBA" id="ARBA00022801"/>
    </source>
</evidence>
<dbReference type="PANTHER" id="PTHR22930:SF289">
    <property type="entry name" value="DDE TNP4 DOMAIN-CONTAINING PROTEIN-RELATED"/>
    <property type="match status" value="1"/>
</dbReference>
<evidence type="ECO:0000256" key="2">
    <source>
        <dbReference type="ARBA" id="ARBA00004123"/>
    </source>
</evidence>
<dbReference type="KEGG" id="soy:115883758"/>
<evidence type="ECO:0000256" key="3">
    <source>
        <dbReference type="ARBA" id="ARBA00006958"/>
    </source>
</evidence>
<evidence type="ECO:0000256" key="5">
    <source>
        <dbReference type="ARBA" id="ARBA00022723"/>
    </source>
</evidence>
<accession>A0A6J2Y411</accession>
<evidence type="ECO:0000313" key="9">
    <source>
        <dbReference type="Proteomes" id="UP000504635"/>
    </source>
</evidence>
<keyword evidence="9" id="KW-1185">Reference proteome</keyword>
<dbReference type="Proteomes" id="UP000504635">
    <property type="component" value="Unplaced"/>
</dbReference>
<dbReference type="Pfam" id="PF13359">
    <property type="entry name" value="DDE_Tnp_4"/>
    <property type="match status" value="1"/>
</dbReference>
<name>A0A6J2Y411_SITOR</name>
<keyword evidence="5" id="KW-0479">Metal-binding</keyword>
<dbReference type="AlphaFoldDB" id="A0A6J2Y411"/>
<dbReference type="GO" id="GO:0004518">
    <property type="term" value="F:nuclease activity"/>
    <property type="evidence" value="ECO:0007669"/>
    <property type="project" value="UniProtKB-KW"/>
</dbReference>
<feature type="domain" description="DDE Tnp4" evidence="8">
    <location>
        <begin position="139"/>
        <end position="294"/>
    </location>
</feature>
<sequence>MEDAAEAVEAIRNVLPQQDPFALSDHKFVKLFRVSKNLCREIVEMVTPYVTVSTRLSSLTVLATLRFYASGSYQEITGSNSFVAISQASTSRSIKEITNALNRPDILRTIRYQLLKILRHYVLGKFYVKYRFPGPIGCIDCTHISIVTPQQNEHLYINRKGYHSLNVQLICDTNLKILNCNARFPGLTHDAHIWRQSPISTLMENMYRENPDNLFFLLGDSGYPTRPWLLTPLGNPQNADDERYNNHFCSIRSTIERCNGVLKNRFRCLLRHRTLHYDPVMAGKIINACCVLHNLCIDNNIPEADEPHEVQEPDYGIYAAHNYVDNIRAVNPDLVAARETQRNIIIK</sequence>
<dbReference type="GO" id="GO:0016787">
    <property type="term" value="F:hydrolase activity"/>
    <property type="evidence" value="ECO:0007669"/>
    <property type="project" value="UniProtKB-KW"/>
</dbReference>